<dbReference type="RefSeq" id="WP_145262617.1">
    <property type="nucleotide sequence ID" value="NZ_CP036279.1"/>
</dbReference>
<comment type="similarity">
    <text evidence="1 5">Belongs to the HypA/HybF family.</text>
</comment>
<sequence length="121" mass="13023">MHELSIATSLIDVACDAAGDEGAERVLSLRVRLGPLAGVDHEALLFAFGFAAEGTMCEGARLLIEEVPVTVYCPDCDAVKRLPEIYQFTCPDCGTPTPEMRTGREMELASLEIDSHEAAHS</sequence>
<dbReference type="AlphaFoldDB" id="A0A518BBP7"/>
<dbReference type="GO" id="GO:0051604">
    <property type="term" value="P:protein maturation"/>
    <property type="evidence" value="ECO:0007669"/>
    <property type="project" value="InterPro"/>
</dbReference>
<dbReference type="GO" id="GO:0016151">
    <property type="term" value="F:nickel cation binding"/>
    <property type="evidence" value="ECO:0007669"/>
    <property type="project" value="UniProtKB-UniRule"/>
</dbReference>
<keyword evidence="7" id="KW-1185">Reference proteome</keyword>
<feature type="binding site" evidence="5">
    <location>
        <position position="2"/>
    </location>
    <ligand>
        <name>Ni(2+)</name>
        <dbReference type="ChEBI" id="CHEBI:49786"/>
    </ligand>
</feature>
<evidence type="ECO:0000256" key="1">
    <source>
        <dbReference type="ARBA" id="ARBA00010748"/>
    </source>
</evidence>
<evidence type="ECO:0000256" key="3">
    <source>
        <dbReference type="ARBA" id="ARBA00022723"/>
    </source>
</evidence>
<evidence type="ECO:0000256" key="5">
    <source>
        <dbReference type="HAMAP-Rule" id="MF_00213"/>
    </source>
</evidence>
<name>A0A518BBP7_9BACT</name>
<dbReference type="InterPro" id="IPR020538">
    <property type="entry name" value="Hydgase_Ni_incorp_HypA/HybF_CS"/>
</dbReference>
<dbReference type="PANTHER" id="PTHR34535:SF3">
    <property type="entry name" value="HYDROGENASE MATURATION FACTOR HYPA"/>
    <property type="match status" value="1"/>
</dbReference>
<dbReference type="Pfam" id="PF01155">
    <property type="entry name" value="HypA"/>
    <property type="match status" value="1"/>
</dbReference>
<evidence type="ECO:0000256" key="2">
    <source>
        <dbReference type="ARBA" id="ARBA00022596"/>
    </source>
</evidence>
<proteinExistence type="inferred from homology"/>
<dbReference type="Proteomes" id="UP000317093">
    <property type="component" value="Chromosome"/>
</dbReference>
<dbReference type="InterPro" id="IPR000688">
    <property type="entry name" value="HypA/HybF"/>
</dbReference>
<dbReference type="HAMAP" id="MF_00213">
    <property type="entry name" value="HypA_HybF"/>
    <property type="match status" value="1"/>
</dbReference>
<dbReference type="PIRSF" id="PIRSF004761">
    <property type="entry name" value="Hydrgn_mat_HypA"/>
    <property type="match status" value="1"/>
</dbReference>
<dbReference type="Gene3D" id="3.30.2320.80">
    <property type="match status" value="1"/>
</dbReference>
<dbReference type="KEGG" id="knv:Pan216_53080"/>
<feature type="binding site" evidence="5">
    <location>
        <position position="93"/>
    </location>
    <ligand>
        <name>Zn(2+)</name>
        <dbReference type="ChEBI" id="CHEBI:29105"/>
    </ligand>
</feature>
<feature type="binding site" evidence="5">
    <location>
        <position position="73"/>
    </location>
    <ligand>
        <name>Zn(2+)</name>
        <dbReference type="ChEBI" id="CHEBI:29105"/>
    </ligand>
</feature>
<organism evidence="6 7">
    <name type="scientific">Kolteria novifilia</name>
    <dbReference type="NCBI Taxonomy" id="2527975"/>
    <lineage>
        <taxon>Bacteria</taxon>
        <taxon>Pseudomonadati</taxon>
        <taxon>Planctomycetota</taxon>
        <taxon>Planctomycetia</taxon>
        <taxon>Kolteriales</taxon>
        <taxon>Kolteriaceae</taxon>
        <taxon>Kolteria</taxon>
    </lineage>
</organism>
<accession>A0A518BBP7</accession>
<dbReference type="EMBL" id="CP036279">
    <property type="protein sequence ID" value="QDU64418.1"/>
    <property type="molecule type" value="Genomic_DNA"/>
</dbReference>
<keyword evidence="2 5" id="KW-0533">Nickel</keyword>
<reference evidence="6 7" key="1">
    <citation type="submission" date="2019-02" db="EMBL/GenBank/DDBJ databases">
        <title>Deep-cultivation of Planctomycetes and their phenomic and genomic characterization uncovers novel biology.</title>
        <authorList>
            <person name="Wiegand S."/>
            <person name="Jogler M."/>
            <person name="Boedeker C."/>
            <person name="Pinto D."/>
            <person name="Vollmers J."/>
            <person name="Rivas-Marin E."/>
            <person name="Kohn T."/>
            <person name="Peeters S.H."/>
            <person name="Heuer A."/>
            <person name="Rast P."/>
            <person name="Oberbeckmann S."/>
            <person name="Bunk B."/>
            <person name="Jeske O."/>
            <person name="Meyerdierks A."/>
            <person name="Storesund J.E."/>
            <person name="Kallscheuer N."/>
            <person name="Luecker S."/>
            <person name="Lage O.M."/>
            <person name="Pohl T."/>
            <person name="Merkel B.J."/>
            <person name="Hornburger P."/>
            <person name="Mueller R.-W."/>
            <person name="Bruemmer F."/>
            <person name="Labrenz M."/>
            <person name="Spormann A.M."/>
            <person name="Op den Camp H."/>
            <person name="Overmann J."/>
            <person name="Amann R."/>
            <person name="Jetten M.S.M."/>
            <person name="Mascher T."/>
            <person name="Medema M.H."/>
            <person name="Devos D.P."/>
            <person name="Kaster A.-K."/>
            <person name="Ovreas L."/>
            <person name="Rohde M."/>
            <person name="Galperin M.Y."/>
            <person name="Jogler C."/>
        </authorList>
    </citation>
    <scope>NUCLEOTIDE SEQUENCE [LARGE SCALE GENOMIC DNA]</scope>
    <source>
        <strain evidence="6 7">Pan216</strain>
    </source>
</reference>
<dbReference type="PROSITE" id="PS01249">
    <property type="entry name" value="HYPA"/>
    <property type="match status" value="1"/>
</dbReference>
<evidence type="ECO:0000256" key="4">
    <source>
        <dbReference type="ARBA" id="ARBA00022833"/>
    </source>
</evidence>
<feature type="binding site" evidence="5">
    <location>
        <position position="90"/>
    </location>
    <ligand>
        <name>Zn(2+)</name>
        <dbReference type="ChEBI" id="CHEBI:29105"/>
    </ligand>
</feature>
<dbReference type="OrthoDB" id="9800361at2"/>
<dbReference type="NCBIfam" id="TIGR00100">
    <property type="entry name" value="hypA"/>
    <property type="match status" value="1"/>
</dbReference>
<dbReference type="GO" id="GO:0008270">
    <property type="term" value="F:zinc ion binding"/>
    <property type="evidence" value="ECO:0007669"/>
    <property type="project" value="UniProtKB-UniRule"/>
</dbReference>
<gene>
    <name evidence="5 6" type="primary">hypA</name>
    <name evidence="6" type="ORF">Pan216_53080</name>
</gene>
<keyword evidence="4 5" id="KW-0862">Zinc</keyword>
<evidence type="ECO:0000313" key="7">
    <source>
        <dbReference type="Proteomes" id="UP000317093"/>
    </source>
</evidence>
<dbReference type="PANTHER" id="PTHR34535">
    <property type="entry name" value="HYDROGENASE MATURATION FACTOR HYPA"/>
    <property type="match status" value="1"/>
</dbReference>
<evidence type="ECO:0000313" key="6">
    <source>
        <dbReference type="EMBL" id="QDU64418.1"/>
    </source>
</evidence>
<feature type="binding site" evidence="5">
    <location>
        <position position="76"/>
    </location>
    <ligand>
        <name>Zn(2+)</name>
        <dbReference type="ChEBI" id="CHEBI:29105"/>
    </ligand>
</feature>
<keyword evidence="3 5" id="KW-0479">Metal-binding</keyword>
<protein>
    <recommendedName>
        <fullName evidence="5">Hydrogenase maturation factor HypA</fullName>
    </recommendedName>
</protein>
<comment type="function">
    <text evidence="5">Involved in the maturation of [NiFe] hydrogenases. Required for nickel insertion into the metal center of the hydrogenase.</text>
</comment>